<proteinExistence type="predicted"/>
<evidence type="ECO:0000313" key="5">
    <source>
        <dbReference type="EMBL" id="MFD1124069.1"/>
    </source>
</evidence>
<organism evidence="5 6">
    <name type="scientific">Lentilactobacillus raoultii</name>
    <dbReference type="NCBI Taxonomy" id="1987503"/>
    <lineage>
        <taxon>Bacteria</taxon>
        <taxon>Bacillati</taxon>
        <taxon>Bacillota</taxon>
        <taxon>Bacilli</taxon>
        <taxon>Lactobacillales</taxon>
        <taxon>Lactobacillaceae</taxon>
        <taxon>Lentilactobacillus</taxon>
    </lineage>
</organism>
<dbReference type="InterPro" id="IPR008913">
    <property type="entry name" value="Znf_CHY"/>
</dbReference>
<keyword evidence="6" id="KW-1185">Reference proteome</keyword>
<dbReference type="Pfam" id="PF05495">
    <property type="entry name" value="zf-CHY"/>
    <property type="match status" value="1"/>
</dbReference>
<dbReference type="RefSeq" id="WP_121977679.1">
    <property type="nucleotide sequence ID" value="NZ_JBHTLH010000005.1"/>
</dbReference>
<name>A0ABW3PBV8_9LACO</name>
<evidence type="ECO:0000313" key="6">
    <source>
        <dbReference type="Proteomes" id="UP001597156"/>
    </source>
</evidence>
<evidence type="ECO:0000259" key="4">
    <source>
        <dbReference type="PROSITE" id="PS51266"/>
    </source>
</evidence>
<dbReference type="PROSITE" id="PS51266">
    <property type="entry name" value="ZF_CHY"/>
    <property type="match status" value="1"/>
</dbReference>
<evidence type="ECO:0000256" key="1">
    <source>
        <dbReference type="ARBA" id="ARBA00022723"/>
    </source>
</evidence>
<dbReference type="InterPro" id="IPR016694">
    <property type="entry name" value="UCP017292"/>
</dbReference>
<sequence>MPTIHGIETDQAGRCRHYHSENDIAGLKCAQCQQYFACYQCHDELMDHHFVPCDKEDAPVICGVCRKTLTFNQYKLGACPFCHHPFNPKCALHEAIYFK</sequence>
<comment type="caution">
    <text evidence="5">The sequence shown here is derived from an EMBL/GenBank/DDBJ whole genome shotgun (WGS) entry which is preliminary data.</text>
</comment>
<keyword evidence="1" id="KW-0479">Metal-binding</keyword>
<feature type="domain" description="CHY-type" evidence="4">
    <location>
        <begin position="8"/>
        <end position="84"/>
    </location>
</feature>
<reference evidence="6" key="1">
    <citation type="journal article" date="2019" name="Int. J. Syst. Evol. Microbiol.">
        <title>The Global Catalogue of Microorganisms (GCM) 10K type strain sequencing project: providing services to taxonomists for standard genome sequencing and annotation.</title>
        <authorList>
            <consortium name="The Broad Institute Genomics Platform"/>
            <consortium name="The Broad Institute Genome Sequencing Center for Infectious Disease"/>
            <person name="Wu L."/>
            <person name="Ma J."/>
        </authorList>
    </citation>
    <scope>NUCLEOTIDE SEQUENCE [LARGE SCALE GENOMIC DNA]</scope>
    <source>
        <strain evidence="6">CCUG 71848</strain>
    </source>
</reference>
<evidence type="ECO:0000256" key="3">
    <source>
        <dbReference type="ARBA" id="ARBA00022833"/>
    </source>
</evidence>
<dbReference type="SUPFAM" id="SSF161219">
    <property type="entry name" value="CHY zinc finger-like"/>
    <property type="match status" value="1"/>
</dbReference>
<dbReference type="PIRSF" id="PIRSF017292">
    <property type="entry name" value="UCP017292_Znf_CHY"/>
    <property type="match status" value="1"/>
</dbReference>
<evidence type="ECO:0000256" key="2">
    <source>
        <dbReference type="ARBA" id="ARBA00022771"/>
    </source>
</evidence>
<gene>
    <name evidence="5" type="ORF">ACFQ22_01655</name>
</gene>
<keyword evidence="2" id="KW-0863">Zinc-finger</keyword>
<accession>A0ABW3PBV8</accession>
<dbReference type="InterPro" id="IPR037274">
    <property type="entry name" value="Znf_CHY_sf"/>
</dbReference>
<keyword evidence="3" id="KW-0862">Zinc</keyword>
<dbReference type="EMBL" id="JBHTLH010000005">
    <property type="protein sequence ID" value="MFD1124069.1"/>
    <property type="molecule type" value="Genomic_DNA"/>
</dbReference>
<protein>
    <submittedName>
        <fullName evidence="5">CHY zinc finger protein</fullName>
    </submittedName>
</protein>
<dbReference type="Proteomes" id="UP001597156">
    <property type="component" value="Unassembled WGS sequence"/>
</dbReference>